<dbReference type="GO" id="GO:0009307">
    <property type="term" value="P:DNA restriction-modification system"/>
    <property type="evidence" value="ECO:0007669"/>
    <property type="project" value="InterPro"/>
</dbReference>
<dbReference type="GO" id="GO:0006298">
    <property type="term" value="P:mismatch repair"/>
    <property type="evidence" value="ECO:0007669"/>
    <property type="project" value="TreeGrafter"/>
</dbReference>
<evidence type="ECO:0000256" key="1">
    <source>
        <dbReference type="ARBA" id="ARBA00011900"/>
    </source>
</evidence>
<protein>
    <recommendedName>
        <fullName evidence="1">site-specific DNA-methyltransferase (adenine-specific)</fullName>
        <ecNumber evidence="1">2.1.1.72</ecNumber>
    </recommendedName>
</protein>
<dbReference type="EC" id="2.1.1.72" evidence="1"/>
<dbReference type="PANTHER" id="PTHR30481:SF3">
    <property type="entry name" value="DNA ADENINE METHYLASE"/>
    <property type="match status" value="1"/>
</dbReference>
<evidence type="ECO:0000256" key="4">
    <source>
        <dbReference type="ARBA" id="ARBA00022691"/>
    </source>
</evidence>
<feature type="non-terminal residue" evidence="6">
    <location>
        <position position="1"/>
    </location>
</feature>
<evidence type="ECO:0000313" key="6">
    <source>
        <dbReference type="EMBL" id="KKL73419.1"/>
    </source>
</evidence>
<comment type="caution">
    <text evidence="6">The sequence shown here is derived from an EMBL/GenBank/DDBJ whole genome shotgun (WGS) entry which is preliminary data.</text>
</comment>
<reference evidence="6" key="1">
    <citation type="journal article" date="2015" name="Nature">
        <title>Complex archaea that bridge the gap between prokaryotes and eukaryotes.</title>
        <authorList>
            <person name="Spang A."/>
            <person name="Saw J.H."/>
            <person name="Jorgensen S.L."/>
            <person name="Zaremba-Niedzwiedzka K."/>
            <person name="Martijn J."/>
            <person name="Lind A.E."/>
            <person name="van Eijk R."/>
            <person name="Schleper C."/>
            <person name="Guy L."/>
            <person name="Ettema T.J."/>
        </authorList>
    </citation>
    <scope>NUCLEOTIDE SEQUENCE</scope>
</reference>
<dbReference type="SUPFAM" id="SSF53335">
    <property type="entry name" value="S-adenosyl-L-methionine-dependent methyltransferases"/>
    <property type="match status" value="1"/>
</dbReference>
<dbReference type="PANTHER" id="PTHR30481">
    <property type="entry name" value="DNA ADENINE METHYLASE"/>
    <property type="match status" value="1"/>
</dbReference>
<keyword evidence="2" id="KW-0489">Methyltransferase</keyword>
<dbReference type="GO" id="GO:0043565">
    <property type="term" value="F:sequence-specific DNA binding"/>
    <property type="evidence" value="ECO:0007669"/>
    <property type="project" value="TreeGrafter"/>
</dbReference>
<evidence type="ECO:0000256" key="3">
    <source>
        <dbReference type="ARBA" id="ARBA00022679"/>
    </source>
</evidence>
<keyword evidence="3" id="KW-0808">Transferase</keyword>
<organism evidence="6">
    <name type="scientific">marine sediment metagenome</name>
    <dbReference type="NCBI Taxonomy" id="412755"/>
    <lineage>
        <taxon>unclassified sequences</taxon>
        <taxon>metagenomes</taxon>
        <taxon>ecological metagenomes</taxon>
    </lineage>
</organism>
<accession>A0A0F9EHH2</accession>
<dbReference type="InterPro" id="IPR012327">
    <property type="entry name" value="MeTrfase_D12"/>
</dbReference>
<gene>
    <name evidence="6" type="ORF">LCGC14_2075080</name>
</gene>
<dbReference type="PROSITE" id="PS00092">
    <property type="entry name" value="N6_MTASE"/>
    <property type="match status" value="1"/>
</dbReference>
<dbReference type="InterPro" id="IPR002052">
    <property type="entry name" value="DNA_methylase_N6_adenine_CS"/>
</dbReference>
<dbReference type="EMBL" id="LAZR01024963">
    <property type="protein sequence ID" value="KKL73419.1"/>
    <property type="molecule type" value="Genomic_DNA"/>
</dbReference>
<evidence type="ECO:0000256" key="2">
    <source>
        <dbReference type="ARBA" id="ARBA00022603"/>
    </source>
</evidence>
<proteinExistence type="predicted"/>
<dbReference type="Pfam" id="PF02086">
    <property type="entry name" value="MethyltransfD12"/>
    <property type="match status" value="2"/>
</dbReference>
<comment type="catalytic activity">
    <reaction evidence="5">
        <text>a 2'-deoxyadenosine in DNA + S-adenosyl-L-methionine = an N(6)-methyl-2'-deoxyadenosine in DNA + S-adenosyl-L-homocysteine + H(+)</text>
        <dbReference type="Rhea" id="RHEA:15197"/>
        <dbReference type="Rhea" id="RHEA-COMP:12418"/>
        <dbReference type="Rhea" id="RHEA-COMP:12419"/>
        <dbReference type="ChEBI" id="CHEBI:15378"/>
        <dbReference type="ChEBI" id="CHEBI:57856"/>
        <dbReference type="ChEBI" id="CHEBI:59789"/>
        <dbReference type="ChEBI" id="CHEBI:90615"/>
        <dbReference type="ChEBI" id="CHEBI:90616"/>
        <dbReference type="EC" id="2.1.1.72"/>
    </reaction>
</comment>
<dbReference type="GO" id="GO:1904047">
    <property type="term" value="F:S-adenosyl-L-methionine binding"/>
    <property type="evidence" value="ECO:0007669"/>
    <property type="project" value="TreeGrafter"/>
</dbReference>
<evidence type="ECO:0000256" key="5">
    <source>
        <dbReference type="ARBA" id="ARBA00047942"/>
    </source>
</evidence>
<name>A0A0F9EHH2_9ZZZZ</name>
<dbReference type="GO" id="GO:0009007">
    <property type="term" value="F:site-specific DNA-methyltransferase (adenine-specific) activity"/>
    <property type="evidence" value="ECO:0007669"/>
    <property type="project" value="UniProtKB-EC"/>
</dbReference>
<dbReference type="GO" id="GO:0032259">
    <property type="term" value="P:methylation"/>
    <property type="evidence" value="ECO:0007669"/>
    <property type="project" value="UniProtKB-KW"/>
</dbReference>
<dbReference type="AlphaFoldDB" id="A0A0F9EHH2"/>
<sequence>IPLMLLHRTPEQYFVDMFTGGANIACAVGRNVIANDSHYELIKMWQAVQQGWDIPTNISEELYQSIKATPNNYPPELVAFAGFGCSFGGKYFGGYARSGGRNYANEARKGILRKAKNLTKTIFINQNYVDVEIPPNSIIYCDPPYANTTEYSSGKFDNAQFWDWALHMSKLHTLFVSEFIAPQPFKCIWEQKRKISTAIKSYQTKTERLFTYKGDN</sequence>
<keyword evidence="4" id="KW-0949">S-adenosyl-L-methionine</keyword>
<dbReference type="InterPro" id="IPR029063">
    <property type="entry name" value="SAM-dependent_MTases_sf"/>
</dbReference>
<dbReference type="Gene3D" id="3.40.50.150">
    <property type="entry name" value="Vaccinia Virus protein VP39"/>
    <property type="match status" value="1"/>
</dbReference>